<dbReference type="EC" id="2.7.7.60" evidence="7"/>
<dbReference type="UniPathway" id="UPA00056">
    <property type="reaction ID" value="UER00093"/>
</dbReference>
<evidence type="ECO:0000256" key="1">
    <source>
        <dbReference type="ARBA" id="ARBA00001282"/>
    </source>
</evidence>
<evidence type="ECO:0000313" key="8">
    <source>
        <dbReference type="EMBL" id="VFK20177.1"/>
    </source>
</evidence>
<evidence type="ECO:0000256" key="7">
    <source>
        <dbReference type="HAMAP-Rule" id="MF_00108"/>
    </source>
</evidence>
<name>A0A450WT27_9GAMM</name>
<keyword evidence="6 7" id="KW-0414">Isoprene biosynthesis</keyword>
<dbReference type="InterPro" id="IPR001228">
    <property type="entry name" value="IspD"/>
</dbReference>
<dbReference type="GO" id="GO:0019288">
    <property type="term" value="P:isopentenyl diphosphate biosynthetic process, methylerythritol 4-phosphate pathway"/>
    <property type="evidence" value="ECO:0007669"/>
    <property type="project" value="UniProtKB-UniRule"/>
</dbReference>
<evidence type="ECO:0000313" key="9">
    <source>
        <dbReference type="EMBL" id="VFK30628.1"/>
    </source>
</evidence>
<organism evidence="8">
    <name type="scientific">Candidatus Kentrum sp. LPFa</name>
    <dbReference type="NCBI Taxonomy" id="2126335"/>
    <lineage>
        <taxon>Bacteria</taxon>
        <taxon>Pseudomonadati</taxon>
        <taxon>Pseudomonadota</taxon>
        <taxon>Gammaproteobacteria</taxon>
        <taxon>Candidatus Kentrum</taxon>
    </lineage>
</organism>
<dbReference type="InterPro" id="IPR029044">
    <property type="entry name" value="Nucleotide-diphossugar_trans"/>
</dbReference>
<comment type="similarity">
    <text evidence="3 7">Belongs to the IspD/TarI cytidylyltransferase family. IspD subfamily.</text>
</comment>
<dbReference type="CDD" id="cd02516">
    <property type="entry name" value="CDP-ME_synthetase"/>
    <property type="match status" value="1"/>
</dbReference>
<dbReference type="EMBL" id="CAADFP010000116">
    <property type="protein sequence ID" value="VFK30628.1"/>
    <property type="molecule type" value="Genomic_DNA"/>
</dbReference>
<dbReference type="HAMAP" id="MF_00108">
    <property type="entry name" value="IspD"/>
    <property type="match status" value="1"/>
</dbReference>
<dbReference type="AlphaFoldDB" id="A0A450WT27"/>
<keyword evidence="5 7" id="KW-0548">Nucleotidyltransferase</keyword>
<protein>
    <recommendedName>
        <fullName evidence="7">2-C-methyl-D-erythritol 4-phosphate cytidylyltransferase</fullName>
        <ecNumber evidence="7">2.7.7.60</ecNumber>
    </recommendedName>
    <alternativeName>
        <fullName evidence="7">4-diphosphocytidyl-2C-methyl-D-erythritol synthase</fullName>
    </alternativeName>
    <alternativeName>
        <fullName evidence="7">MEP cytidylyltransferase</fullName>
        <shortName evidence="7">MCT</shortName>
    </alternativeName>
</protein>
<evidence type="ECO:0000256" key="6">
    <source>
        <dbReference type="ARBA" id="ARBA00023229"/>
    </source>
</evidence>
<dbReference type="InterPro" id="IPR034683">
    <property type="entry name" value="IspD/TarI"/>
</dbReference>
<dbReference type="Gene3D" id="3.90.550.10">
    <property type="entry name" value="Spore Coat Polysaccharide Biosynthesis Protein SpsA, Chain A"/>
    <property type="match status" value="1"/>
</dbReference>
<comment type="function">
    <text evidence="7">Catalyzes the formation of 4-diphosphocytidyl-2-C-methyl-D-erythritol from CTP and 2-C-methyl-D-erythritol 4-phosphate (MEP).</text>
</comment>
<comment type="catalytic activity">
    <reaction evidence="1 7">
        <text>2-C-methyl-D-erythritol 4-phosphate + CTP + H(+) = 4-CDP-2-C-methyl-D-erythritol + diphosphate</text>
        <dbReference type="Rhea" id="RHEA:13429"/>
        <dbReference type="ChEBI" id="CHEBI:15378"/>
        <dbReference type="ChEBI" id="CHEBI:33019"/>
        <dbReference type="ChEBI" id="CHEBI:37563"/>
        <dbReference type="ChEBI" id="CHEBI:57823"/>
        <dbReference type="ChEBI" id="CHEBI:58262"/>
        <dbReference type="EC" id="2.7.7.60"/>
    </reaction>
</comment>
<dbReference type="PANTHER" id="PTHR32125:SF4">
    <property type="entry name" value="2-C-METHYL-D-ERYTHRITOL 4-PHOSPHATE CYTIDYLYLTRANSFERASE, CHLOROPLASTIC"/>
    <property type="match status" value="1"/>
</dbReference>
<reference evidence="8" key="1">
    <citation type="submission" date="2019-02" db="EMBL/GenBank/DDBJ databases">
        <authorList>
            <person name="Gruber-Vodicka R. H."/>
            <person name="Seah K. B. B."/>
        </authorList>
    </citation>
    <scope>NUCLEOTIDE SEQUENCE</scope>
    <source>
        <strain evidence="8">BECK_S312</strain>
        <strain evidence="9">BECK_S426</strain>
    </source>
</reference>
<feature type="site" description="Positions MEP for the nucleophilic attack" evidence="7">
    <location>
        <position position="158"/>
    </location>
</feature>
<evidence type="ECO:0000256" key="2">
    <source>
        <dbReference type="ARBA" id="ARBA00004787"/>
    </source>
</evidence>
<feature type="site" description="Transition state stabilizer" evidence="7">
    <location>
        <position position="16"/>
    </location>
</feature>
<dbReference type="InterPro" id="IPR050088">
    <property type="entry name" value="IspD/TarI_cytidylyltransf_bact"/>
</dbReference>
<feature type="site" description="Positions MEP for the nucleophilic attack" evidence="7">
    <location>
        <position position="214"/>
    </location>
</feature>
<dbReference type="FunFam" id="3.90.550.10:FF:000003">
    <property type="entry name" value="2-C-methyl-D-erythritol 4-phosphate cytidylyltransferase"/>
    <property type="match status" value="1"/>
</dbReference>
<feature type="site" description="Transition state stabilizer" evidence="7">
    <location>
        <position position="23"/>
    </location>
</feature>
<dbReference type="InterPro" id="IPR018294">
    <property type="entry name" value="ISPD_synthase_CS"/>
</dbReference>
<accession>A0A450WT27</accession>
<dbReference type="NCBIfam" id="TIGR00453">
    <property type="entry name" value="ispD"/>
    <property type="match status" value="1"/>
</dbReference>
<dbReference type="GO" id="GO:0050518">
    <property type="term" value="F:2-C-methyl-D-erythritol 4-phosphate cytidylyltransferase activity"/>
    <property type="evidence" value="ECO:0007669"/>
    <property type="project" value="UniProtKB-UniRule"/>
</dbReference>
<evidence type="ECO:0000256" key="4">
    <source>
        <dbReference type="ARBA" id="ARBA00022679"/>
    </source>
</evidence>
<dbReference type="PROSITE" id="PS01295">
    <property type="entry name" value="ISPD"/>
    <property type="match status" value="1"/>
</dbReference>
<dbReference type="SUPFAM" id="SSF53448">
    <property type="entry name" value="Nucleotide-diphospho-sugar transferases"/>
    <property type="match status" value="1"/>
</dbReference>
<proteinExistence type="inferred from homology"/>
<comment type="pathway">
    <text evidence="2 7">Isoprenoid biosynthesis; isopentenyl diphosphate biosynthesis via DXP pathway; isopentenyl diphosphate from 1-deoxy-D-xylulose 5-phosphate: step 2/6.</text>
</comment>
<sequence length="242" mass="26701">MTNYWAVVPAAGIGRRMGTAIPKQYLPLDGRPVLEHTLMRIANHVRAVVVALAPHDRWWPTLRPDANAPILSVTGGSQRCHSVSNALDMLWTTPEIGAQEEDWVLVHDAVRPCVRATDVERLIAELSEHPVGGLLGTRVRDTIKRANPTGDVIETVDREDLWQALTPQIFRLGELSEALSYCTRRDILVTDEAQAMERNGLAPRMVEGHGDNIKITSPNDLTLAALYLRNQAVEQAGIEVTG</sequence>
<dbReference type="EMBL" id="CAADFM010000251">
    <property type="protein sequence ID" value="VFK20177.1"/>
    <property type="molecule type" value="Genomic_DNA"/>
</dbReference>
<evidence type="ECO:0000256" key="3">
    <source>
        <dbReference type="ARBA" id="ARBA00009789"/>
    </source>
</evidence>
<dbReference type="Pfam" id="PF01128">
    <property type="entry name" value="IspD"/>
    <property type="match status" value="1"/>
</dbReference>
<evidence type="ECO:0000256" key="5">
    <source>
        <dbReference type="ARBA" id="ARBA00022695"/>
    </source>
</evidence>
<gene>
    <name evidence="7" type="primary">ispD</name>
    <name evidence="8" type="ORF">BECKLPF1236A_GA0070988_102517</name>
    <name evidence="9" type="ORF">BECKLPF1236C_GA0070990_101167</name>
</gene>
<keyword evidence="4 7" id="KW-0808">Transferase</keyword>
<dbReference type="PANTHER" id="PTHR32125">
    <property type="entry name" value="2-C-METHYL-D-ERYTHRITOL 4-PHOSPHATE CYTIDYLYLTRANSFERASE, CHLOROPLASTIC"/>
    <property type="match status" value="1"/>
</dbReference>